<comment type="similarity">
    <text evidence="1">Belongs to the LysR transcriptional regulatory family.</text>
</comment>
<dbReference type="GO" id="GO:2000142">
    <property type="term" value="P:regulation of DNA-templated transcription initiation"/>
    <property type="evidence" value="ECO:0007669"/>
    <property type="project" value="TreeGrafter"/>
</dbReference>
<proteinExistence type="inferred from homology"/>
<evidence type="ECO:0000256" key="5">
    <source>
        <dbReference type="ARBA" id="ARBA00023163"/>
    </source>
</evidence>
<dbReference type="Proteomes" id="UP001462961">
    <property type="component" value="Unassembled WGS sequence"/>
</dbReference>
<feature type="domain" description="HTH lysR-type" evidence="6">
    <location>
        <begin position="1"/>
        <end position="58"/>
    </location>
</feature>
<dbReference type="SUPFAM" id="SSF46785">
    <property type="entry name" value="Winged helix' DNA-binding domain"/>
    <property type="match status" value="1"/>
</dbReference>
<evidence type="ECO:0000313" key="10">
    <source>
        <dbReference type="Proteomes" id="UP001462961"/>
    </source>
</evidence>
<dbReference type="Pfam" id="PF00126">
    <property type="entry name" value="HTH_1"/>
    <property type="match status" value="1"/>
</dbReference>
<reference evidence="8 9" key="1">
    <citation type="journal article" date="2014" name="Genome Announc.">
        <title>Draft Genome Sequence of the Haloacid-Degrading Burkholderia caribensis Strain MBA4.</title>
        <authorList>
            <person name="Pan Y."/>
            <person name="Kong K.F."/>
            <person name="Tsang J.S."/>
        </authorList>
    </citation>
    <scope>NUCLEOTIDE SEQUENCE [LARGE SCALE GENOMIC DNA]</scope>
    <source>
        <strain evidence="8 9">852011</strain>
    </source>
</reference>
<evidence type="ECO:0000313" key="7">
    <source>
        <dbReference type="EMBL" id="MEO1757860.1"/>
    </source>
</evidence>
<dbReference type="GO" id="GO:0003677">
    <property type="term" value="F:DNA binding"/>
    <property type="evidence" value="ECO:0007669"/>
    <property type="project" value="UniProtKB-KW"/>
</dbReference>
<keyword evidence="10" id="KW-1185">Reference proteome</keyword>
<evidence type="ECO:0000313" key="9">
    <source>
        <dbReference type="Proteomes" id="UP000509548"/>
    </source>
</evidence>
<dbReference type="CDD" id="cd08433">
    <property type="entry name" value="PBP2_Nac"/>
    <property type="match status" value="1"/>
</dbReference>
<dbReference type="InterPro" id="IPR036390">
    <property type="entry name" value="WH_DNA-bd_sf"/>
</dbReference>
<dbReference type="Gene3D" id="3.40.190.290">
    <property type="match status" value="1"/>
</dbReference>
<dbReference type="InterPro" id="IPR036388">
    <property type="entry name" value="WH-like_DNA-bd_sf"/>
</dbReference>
<name>A0A9Q6WPB7_9BURK</name>
<dbReference type="PANTHER" id="PTHR30293">
    <property type="entry name" value="TRANSCRIPTIONAL REGULATORY PROTEIN NAC-RELATED"/>
    <property type="match status" value="1"/>
</dbReference>
<dbReference type="EMBL" id="CP015959">
    <property type="protein sequence ID" value="QLB66105.1"/>
    <property type="molecule type" value="Genomic_DNA"/>
</dbReference>
<keyword evidence="2" id="KW-0805">Transcription regulation</keyword>
<accession>A0A9Q6WPB7</accession>
<dbReference type="InterPro" id="IPR000847">
    <property type="entry name" value="LysR_HTH_N"/>
</dbReference>
<dbReference type="FunFam" id="1.10.10.10:FF:000001">
    <property type="entry name" value="LysR family transcriptional regulator"/>
    <property type="match status" value="1"/>
</dbReference>
<evidence type="ECO:0000259" key="6">
    <source>
        <dbReference type="PROSITE" id="PS50931"/>
    </source>
</evidence>
<reference evidence="8" key="2">
    <citation type="submission" date="2016-06" db="EMBL/GenBank/DDBJ databases">
        <authorList>
            <person name="Huang P."/>
            <person name="Jiang X."/>
            <person name="Liu X."/>
        </authorList>
    </citation>
    <scope>NUCLEOTIDE SEQUENCE</scope>
    <source>
        <strain evidence="8">852011</strain>
    </source>
</reference>
<dbReference type="Gene3D" id="1.10.10.10">
    <property type="entry name" value="Winged helix-like DNA-binding domain superfamily/Winged helix DNA-binding domain"/>
    <property type="match status" value="1"/>
</dbReference>
<dbReference type="AlphaFoldDB" id="A0A9Q6WPB7"/>
<evidence type="ECO:0000256" key="4">
    <source>
        <dbReference type="ARBA" id="ARBA00023159"/>
    </source>
</evidence>
<evidence type="ECO:0000256" key="2">
    <source>
        <dbReference type="ARBA" id="ARBA00023015"/>
    </source>
</evidence>
<dbReference type="PROSITE" id="PS50931">
    <property type="entry name" value="HTH_LYSR"/>
    <property type="match status" value="1"/>
</dbReference>
<keyword evidence="4" id="KW-0010">Activator</keyword>
<keyword evidence="5" id="KW-0804">Transcription</keyword>
<dbReference type="InterPro" id="IPR005119">
    <property type="entry name" value="LysR_subst-bd"/>
</dbReference>
<dbReference type="Pfam" id="PF03466">
    <property type="entry name" value="LysR_substrate"/>
    <property type="match status" value="1"/>
</dbReference>
<gene>
    <name evidence="8" type="ORF">A9O66_27925</name>
    <name evidence="7" type="ORF">VOI32_28460</name>
</gene>
<keyword evidence="3" id="KW-0238">DNA-binding</keyword>
<sequence>MDVRQLKYFVTIVDSCSLSKAAERLFVAQPSLSQQILNLEAELKAQLLIRSPQGVAPTEAGKALYRLSRDVLRRMDQIRQEVQDGGGSESGTVAIGFPTTIASVLAAPLFQRVRQKYPGIRLQIFESMSGYITELLANGRLDLAILFRDTESLGVSVHPLFDEDLYVVGHPVSTLYVDDEVCPLKFLGNVPMVTPGPTNGLRLLIERTFSRAGVDLNIVADIDSLPTMLDIAESGVACTVLPASALARRHFNNRPPIRKIVDPGMNRPASLCWNNAVPTIAATQVVRSAMIELIAELHGASEWQGIKIRQPVVESALESEGNKVAERKVRRKSEI</sequence>
<dbReference type="SUPFAM" id="SSF53850">
    <property type="entry name" value="Periplasmic binding protein-like II"/>
    <property type="match status" value="1"/>
</dbReference>
<evidence type="ECO:0000313" key="8">
    <source>
        <dbReference type="EMBL" id="QLB66105.1"/>
    </source>
</evidence>
<dbReference type="GO" id="GO:0003700">
    <property type="term" value="F:DNA-binding transcription factor activity"/>
    <property type="evidence" value="ECO:0007669"/>
    <property type="project" value="InterPro"/>
</dbReference>
<organism evidence="8 9">
    <name type="scientific">Paraburkholderia caribensis</name>
    <dbReference type="NCBI Taxonomy" id="75105"/>
    <lineage>
        <taxon>Bacteria</taxon>
        <taxon>Pseudomonadati</taxon>
        <taxon>Pseudomonadota</taxon>
        <taxon>Betaproteobacteria</taxon>
        <taxon>Burkholderiales</taxon>
        <taxon>Burkholderiaceae</taxon>
        <taxon>Paraburkholderia</taxon>
    </lineage>
</organism>
<dbReference type="EMBL" id="JAYLVJ010000043">
    <property type="protein sequence ID" value="MEO1757860.1"/>
    <property type="molecule type" value="Genomic_DNA"/>
</dbReference>
<dbReference type="RefSeq" id="WP_107202922.1">
    <property type="nucleotide sequence ID" value="NZ_CP015959.1"/>
</dbReference>
<reference evidence="7 10" key="3">
    <citation type="submission" date="2024-01" db="EMBL/GenBank/DDBJ databases">
        <title>The diversity of rhizobia nodulating Mimosa spp. in eleven states of Brazil covering several biomes is determined by host plant, location, and edaphic factors.</title>
        <authorList>
            <person name="Rouws L."/>
            <person name="Barauna A."/>
            <person name="Beukes C."/>
            <person name="De Faria S.M."/>
            <person name="Gross E."/>
            <person name="Dos Reis Junior F.B."/>
            <person name="Simon M."/>
            <person name="Maluk M."/>
            <person name="Odee D.W."/>
            <person name="Kenicer G."/>
            <person name="Young J.P.W."/>
            <person name="Reis V.M."/>
            <person name="Zilli J."/>
            <person name="James E.K."/>
        </authorList>
    </citation>
    <scope>NUCLEOTIDE SEQUENCE [LARGE SCALE GENOMIC DNA]</scope>
    <source>
        <strain evidence="7 10">JHI1651</strain>
    </source>
</reference>
<protein>
    <submittedName>
        <fullName evidence="8">LysR family transcriptional regulator</fullName>
    </submittedName>
    <submittedName>
        <fullName evidence="7">LysR substrate-binding domain-containing protein</fullName>
    </submittedName>
</protein>
<dbReference type="PANTHER" id="PTHR30293:SF0">
    <property type="entry name" value="NITROGEN ASSIMILATION REGULATORY PROTEIN NAC"/>
    <property type="match status" value="1"/>
</dbReference>
<dbReference type="Proteomes" id="UP000509548">
    <property type="component" value="Chromosome 2"/>
</dbReference>
<dbReference type="PRINTS" id="PR00039">
    <property type="entry name" value="HTHLYSR"/>
</dbReference>
<evidence type="ECO:0000256" key="3">
    <source>
        <dbReference type="ARBA" id="ARBA00023125"/>
    </source>
</evidence>
<evidence type="ECO:0000256" key="1">
    <source>
        <dbReference type="ARBA" id="ARBA00009437"/>
    </source>
</evidence>